<comment type="caution">
    <text evidence="7">The sequence shown here is derived from an EMBL/GenBank/DDBJ whole genome shotgun (WGS) entry which is preliminary data.</text>
</comment>
<dbReference type="InterPro" id="IPR020823">
    <property type="entry name" value="Cell_div_FtsA"/>
</dbReference>
<dbReference type="GO" id="GO:0032153">
    <property type="term" value="C:cell division site"/>
    <property type="evidence" value="ECO:0007669"/>
    <property type="project" value="UniProtKB-UniRule"/>
</dbReference>
<dbReference type="GO" id="GO:0009898">
    <property type="term" value="C:cytoplasmic side of plasma membrane"/>
    <property type="evidence" value="ECO:0007669"/>
    <property type="project" value="UniProtKB-UniRule"/>
</dbReference>
<evidence type="ECO:0000256" key="1">
    <source>
        <dbReference type="ARBA" id="ARBA00022475"/>
    </source>
</evidence>
<dbReference type="InterPro" id="IPR050696">
    <property type="entry name" value="FtsA/MreB"/>
</dbReference>
<dbReference type="PANTHER" id="PTHR32432:SF4">
    <property type="entry name" value="CELL DIVISION PROTEIN FTSA"/>
    <property type="match status" value="1"/>
</dbReference>
<dbReference type="Pfam" id="PF14450">
    <property type="entry name" value="FtsA"/>
    <property type="match status" value="1"/>
</dbReference>
<dbReference type="EMBL" id="MHRF01000013">
    <property type="protein sequence ID" value="OHA17793.1"/>
    <property type="molecule type" value="Genomic_DNA"/>
</dbReference>
<gene>
    <name evidence="5" type="primary">ftsA</name>
    <name evidence="7" type="ORF">A2664_04280</name>
</gene>
<comment type="subcellular location">
    <subcellularLocation>
        <location evidence="5">Cell membrane</location>
        <topology evidence="5">Peripheral membrane protein</topology>
        <orientation evidence="5">Cytoplasmic side</orientation>
    </subcellularLocation>
    <text evidence="5">Localizes to the Z ring in an FtsZ-dependent manner. Targeted to the membrane through a conserved C-terminal amphipathic helix.</text>
</comment>
<reference evidence="7 8" key="1">
    <citation type="journal article" date="2016" name="Nat. Commun.">
        <title>Thousands of microbial genomes shed light on interconnected biogeochemical processes in an aquifer system.</title>
        <authorList>
            <person name="Anantharaman K."/>
            <person name="Brown C.T."/>
            <person name="Hug L.A."/>
            <person name="Sharon I."/>
            <person name="Castelle C.J."/>
            <person name="Probst A.J."/>
            <person name="Thomas B.C."/>
            <person name="Singh A."/>
            <person name="Wilkins M.J."/>
            <person name="Karaoz U."/>
            <person name="Brodie E.L."/>
            <person name="Williams K.H."/>
            <person name="Hubbard S.S."/>
            <person name="Banfield J.F."/>
        </authorList>
    </citation>
    <scope>NUCLEOTIDE SEQUENCE [LARGE SCALE GENOMIC DNA]</scope>
</reference>
<proteinExistence type="inferred from homology"/>
<protein>
    <recommendedName>
        <fullName evidence="5">Cell division protein FtsA</fullName>
    </recommendedName>
</protein>
<dbReference type="SMART" id="SM00842">
    <property type="entry name" value="FtsA"/>
    <property type="match status" value="1"/>
</dbReference>
<dbReference type="Gene3D" id="3.30.1490.110">
    <property type="match status" value="1"/>
</dbReference>
<dbReference type="HAMAP" id="MF_02033">
    <property type="entry name" value="FtsA"/>
    <property type="match status" value="1"/>
</dbReference>
<dbReference type="Pfam" id="PF02491">
    <property type="entry name" value="SHS2_FTSA"/>
    <property type="match status" value="1"/>
</dbReference>
<keyword evidence="3 5" id="KW-0472">Membrane</keyword>
<evidence type="ECO:0000259" key="6">
    <source>
        <dbReference type="SMART" id="SM00842"/>
    </source>
</evidence>
<dbReference type="Proteomes" id="UP000178873">
    <property type="component" value="Unassembled WGS sequence"/>
</dbReference>
<dbReference type="GO" id="GO:0043093">
    <property type="term" value="P:FtsZ-dependent cytokinesis"/>
    <property type="evidence" value="ECO:0007669"/>
    <property type="project" value="UniProtKB-UniRule"/>
</dbReference>
<evidence type="ECO:0000256" key="3">
    <source>
        <dbReference type="ARBA" id="ARBA00023136"/>
    </source>
</evidence>
<feature type="domain" description="SHS2" evidence="6">
    <location>
        <begin position="6"/>
        <end position="201"/>
    </location>
</feature>
<dbReference type="AlphaFoldDB" id="A0A1G2M1U6"/>
<dbReference type="InterPro" id="IPR003494">
    <property type="entry name" value="SHS2_FtsA"/>
</dbReference>
<sequence length="394" mass="41865">MARKICAGIDIGTYQVKVLIAEETEQNGRTVPKVIGTGFAESRGLRHGYIINQPDVTSAIKHALGQAEKSAGIRIKNAYLSIGGIGLSSITSTGTVAVSRADSEISELDMDKAIETSRSAIPQSASINRRIIHTIPAQYRVDGKSVLGARPVGMKGNKLEAKVLFITSLENHLNDLIQAVEEAGIEVTQVIAAPLAASLVTLTKSQKIAGSVLANVGAETVSIVVFENNIPISLETFPIGSNDITNDIALGLKIPLEEAERVKIGAITGATYPKKKLDDIIEARLSDILDLIEAHLKKIGRNGLLPAGIILTGGGSGVSFFEELAKSSLNLPSRIASMNWSGSMREPIKDASWSVVYGLCRIGLSQDDEVNTLGVDIAKKAGGTLKRFLRQLLP</sequence>
<evidence type="ECO:0000256" key="2">
    <source>
        <dbReference type="ARBA" id="ARBA00022618"/>
    </source>
</evidence>
<dbReference type="Gene3D" id="3.30.420.40">
    <property type="match status" value="3"/>
</dbReference>
<accession>A0A1G2M1U6</accession>
<keyword evidence="2 5" id="KW-0132">Cell division</keyword>
<comment type="similarity">
    <text evidence="5">Belongs to the FtsA/MreB family.</text>
</comment>
<dbReference type="PIRSF" id="PIRSF003101">
    <property type="entry name" value="FtsA"/>
    <property type="match status" value="1"/>
</dbReference>
<name>A0A1G2M1U6_9BACT</name>
<organism evidence="7 8">
    <name type="scientific">Candidatus Taylorbacteria bacterium RIFCSPHIGHO2_01_FULL_46_22b</name>
    <dbReference type="NCBI Taxonomy" id="1802301"/>
    <lineage>
        <taxon>Bacteria</taxon>
        <taxon>Candidatus Tayloriibacteriota</taxon>
    </lineage>
</organism>
<dbReference type="STRING" id="1802301.A2664_04280"/>
<dbReference type="NCBIfam" id="TIGR01174">
    <property type="entry name" value="ftsA"/>
    <property type="match status" value="1"/>
</dbReference>
<dbReference type="PANTHER" id="PTHR32432">
    <property type="entry name" value="CELL DIVISION PROTEIN FTSA-RELATED"/>
    <property type="match status" value="1"/>
</dbReference>
<evidence type="ECO:0000256" key="5">
    <source>
        <dbReference type="HAMAP-Rule" id="MF_02033"/>
    </source>
</evidence>
<evidence type="ECO:0000313" key="8">
    <source>
        <dbReference type="Proteomes" id="UP000178873"/>
    </source>
</evidence>
<dbReference type="CDD" id="cd24048">
    <property type="entry name" value="ASKHA_NBD_FtsA"/>
    <property type="match status" value="1"/>
</dbReference>
<dbReference type="InterPro" id="IPR043129">
    <property type="entry name" value="ATPase_NBD"/>
</dbReference>
<keyword evidence="4 5" id="KW-0131">Cell cycle</keyword>
<comment type="subunit">
    <text evidence="5">Self-interacts. Interacts with FtsZ.</text>
</comment>
<evidence type="ECO:0000256" key="4">
    <source>
        <dbReference type="ARBA" id="ARBA00023306"/>
    </source>
</evidence>
<keyword evidence="1 5" id="KW-1003">Cell membrane</keyword>
<dbReference type="SUPFAM" id="SSF53067">
    <property type="entry name" value="Actin-like ATPase domain"/>
    <property type="match status" value="2"/>
</dbReference>
<evidence type="ECO:0000313" key="7">
    <source>
        <dbReference type="EMBL" id="OHA17793.1"/>
    </source>
</evidence>
<comment type="function">
    <text evidence="5">Cell division protein that is involved in the assembly of the Z ring. May serve as a membrane anchor for the Z ring.</text>
</comment>